<feature type="coiled-coil region" evidence="1">
    <location>
        <begin position="153"/>
        <end position="180"/>
    </location>
</feature>
<evidence type="ECO:0000256" key="2">
    <source>
        <dbReference type="SAM" id="MobiDB-lite"/>
    </source>
</evidence>
<proteinExistence type="predicted"/>
<dbReference type="AlphaFoldDB" id="A0A7S0UX25"/>
<gene>
    <name evidence="3" type="ORF">PPAR00522_LOCUS6602</name>
</gene>
<name>A0A7S0UX25_9CHLO</name>
<evidence type="ECO:0000313" key="3">
    <source>
        <dbReference type="EMBL" id="CAD8770202.1"/>
    </source>
</evidence>
<feature type="region of interest" description="Disordered" evidence="2">
    <location>
        <begin position="99"/>
        <end position="119"/>
    </location>
</feature>
<sequence length="206" mass="22645">MLVAQRPVTLTDNINCLTMSYFRDARHSEIPSHSSGGYVSMPSDSSSASLSLLSSSSDGEQAVQVVDGWEAVSNAGSSFGNANNTIDAVADTENLRKMPTKSTGKVGRPRKYVRPNTDDGPGLLAFRRVLNNEAQRRSRQRQKDLLTYLQTLDSCQQKEIDELNKALTKAQEQNKALTYLVNMLKSQAAANNAATYQPNNSHYPPY</sequence>
<evidence type="ECO:0000256" key="1">
    <source>
        <dbReference type="SAM" id="Coils"/>
    </source>
</evidence>
<keyword evidence="1" id="KW-0175">Coiled coil</keyword>
<dbReference type="EMBL" id="HBFM01010392">
    <property type="protein sequence ID" value="CAD8770202.1"/>
    <property type="molecule type" value="Transcribed_RNA"/>
</dbReference>
<reference evidence="3" key="1">
    <citation type="submission" date="2021-01" db="EMBL/GenBank/DDBJ databases">
        <authorList>
            <person name="Corre E."/>
            <person name="Pelletier E."/>
            <person name="Niang G."/>
            <person name="Scheremetjew M."/>
            <person name="Finn R."/>
            <person name="Kale V."/>
            <person name="Holt S."/>
            <person name="Cochrane G."/>
            <person name="Meng A."/>
            <person name="Brown T."/>
            <person name="Cohen L."/>
        </authorList>
    </citation>
    <scope>NUCLEOTIDE SEQUENCE</scope>
    <source>
        <strain evidence="3">SAG 63-3</strain>
    </source>
</reference>
<accession>A0A7S0UX25</accession>
<dbReference type="CDD" id="cd14686">
    <property type="entry name" value="bZIP"/>
    <property type="match status" value="1"/>
</dbReference>
<organism evidence="3">
    <name type="scientific">Polytomella parva</name>
    <dbReference type="NCBI Taxonomy" id="51329"/>
    <lineage>
        <taxon>Eukaryota</taxon>
        <taxon>Viridiplantae</taxon>
        <taxon>Chlorophyta</taxon>
        <taxon>core chlorophytes</taxon>
        <taxon>Chlorophyceae</taxon>
        <taxon>CS clade</taxon>
        <taxon>Chlamydomonadales</taxon>
        <taxon>Chlamydomonadaceae</taxon>
        <taxon>Polytomella</taxon>
    </lineage>
</organism>
<evidence type="ECO:0008006" key="4">
    <source>
        <dbReference type="Google" id="ProtNLM"/>
    </source>
</evidence>
<protein>
    <recommendedName>
        <fullName evidence="4">BZIP domain-containing protein</fullName>
    </recommendedName>
</protein>